<dbReference type="Gene3D" id="3.80.10.10">
    <property type="entry name" value="Ribonuclease Inhibitor"/>
    <property type="match status" value="1"/>
</dbReference>
<sequence length="656" mass="75606">MSTINRMPPEVLNVILNNIDSIVQLGKCRLVCKRWDPAAEVIMLGKEIILSKNMGIYKLYGHLLAKPHRARHVKHIEITHNIHTYLTVTSLLQVAFTPKMEFLSIRAEPDELQYIYLYLVDVVRKAPDIEYKLKKLPDTSCPEDQSYVDAALAFKNSLQWLQASFFSRALTNDFDELCEFKNLSILDLEIDFPSNITKLESVLKNCHGLKKLNLEWWDDFEREPRNAAYWPKEDIQQVLSLSEVTLTCPELLLVKYLACKYPNIKKWIILCSEYTYELFEIFIQGIPNLPALEMEFTLEHYFEAEFAICQVNGKFAKNINIHVLIGFGELLMEFLAAQVTMSVKNTEPRSITYQISTANHVSCANQKSLVDYLGEATEENNFASLHVDLLQGRKRDASSKDVSFYDFMSDRLCRLLSLQISIDRIEYEPKEELKLSYEMSIEQLRISNAVIDYKVLPQISDHLPNLRLLTFASCTIVNDHQEKLYDIHLPKSNIHVLSLILDNPKPGDSGNFLKHCLKMRDEGKIQGDCYLKITILCLNASYYCKLNGSSKPVQMTAEEFQSRQGKETTACISVLCERLILIQIELDELHIQLNVPSLLLDEIKAEKNELDRILNDATHNHTKDLGERLSACQSKFGVYDRYIKFFEQDISNMQSK</sequence>
<dbReference type="OMA" id="INTICQK"/>
<evidence type="ECO:0000259" key="1">
    <source>
        <dbReference type="SMART" id="SM00256"/>
    </source>
</evidence>
<dbReference type="EMBL" id="KE123906">
    <property type="protein sequence ID" value="EPB91680.1"/>
    <property type="molecule type" value="Genomic_DNA"/>
</dbReference>
<dbReference type="InterPro" id="IPR032675">
    <property type="entry name" value="LRR_dom_sf"/>
</dbReference>
<proteinExistence type="predicted"/>
<dbReference type="Proteomes" id="UP000014254">
    <property type="component" value="Unassembled WGS sequence"/>
</dbReference>
<dbReference type="InterPro" id="IPR001810">
    <property type="entry name" value="F-box_dom"/>
</dbReference>
<dbReference type="VEuPathDB" id="FungiDB:HMPREF1544_01391"/>
<dbReference type="OrthoDB" id="10282401at2759"/>
<name>S2KGZ0_MUCC1</name>
<protein>
    <recommendedName>
        <fullName evidence="1">F-box domain-containing protein</fullName>
    </recommendedName>
</protein>
<keyword evidence="3" id="KW-1185">Reference proteome</keyword>
<organism evidence="2 3">
    <name type="scientific">Mucor circinelloides f. circinelloides (strain 1006PhL)</name>
    <name type="common">Mucormycosis agent</name>
    <name type="synonym">Calyptromyces circinelloides</name>
    <dbReference type="NCBI Taxonomy" id="1220926"/>
    <lineage>
        <taxon>Eukaryota</taxon>
        <taxon>Fungi</taxon>
        <taxon>Fungi incertae sedis</taxon>
        <taxon>Mucoromycota</taxon>
        <taxon>Mucoromycotina</taxon>
        <taxon>Mucoromycetes</taxon>
        <taxon>Mucorales</taxon>
        <taxon>Mucorineae</taxon>
        <taxon>Mucoraceae</taxon>
        <taxon>Mucor</taxon>
    </lineage>
</organism>
<evidence type="ECO:0000313" key="2">
    <source>
        <dbReference type="EMBL" id="EPB91680.1"/>
    </source>
</evidence>
<feature type="domain" description="F-box" evidence="1">
    <location>
        <begin position="7"/>
        <end position="48"/>
    </location>
</feature>
<dbReference type="SUPFAM" id="SSF81383">
    <property type="entry name" value="F-box domain"/>
    <property type="match status" value="1"/>
</dbReference>
<reference evidence="3" key="1">
    <citation type="submission" date="2013-05" db="EMBL/GenBank/DDBJ databases">
        <title>The Genome sequence of Mucor circinelloides f. circinelloides 1006PhL.</title>
        <authorList>
            <consortium name="The Broad Institute Genomics Platform"/>
            <person name="Cuomo C."/>
            <person name="Earl A."/>
            <person name="Findley K."/>
            <person name="Lee S.C."/>
            <person name="Walker B."/>
            <person name="Young S."/>
            <person name="Zeng Q."/>
            <person name="Gargeya S."/>
            <person name="Fitzgerald M."/>
            <person name="Haas B."/>
            <person name="Abouelleil A."/>
            <person name="Allen A.W."/>
            <person name="Alvarado L."/>
            <person name="Arachchi H.M."/>
            <person name="Berlin A.M."/>
            <person name="Chapman S.B."/>
            <person name="Gainer-Dewar J."/>
            <person name="Goldberg J."/>
            <person name="Griggs A."/>
            <person name="Gujja S."/>
            <person name="Hansen M."/>
            <person name="Howarth C."/>
            <person name="Imamovic A."/>
            <person name="Ireland A."/>
            <person name="Larimer J."/>
            <person name="McCowan C."/>
            <person name="Murphy C."/>
            <person name="Pearson M."/>
            <person name="Poon T.W."/>
            <person name="Priest M."/>
            <person name="Roberts A."/>
            <person name="Saif S."/>
            <person name="Shea T."/>
            <person name="Sisk P."/>
            <person name="Sykes S."/>
            <person name="Wortman J."/>
            <person name="Nusbaum C."/>
            <person name="Birren B."/>
        </authorList>
    </citation>
    <scope>NUCLEOTIDE SEQUENCE [LARGE SCALE GENOMIC DNA]</scope>
    <source>
        <strain evidence="3">1006PhL</strain>
    </source>
</reference>
<dbReference type="InterPro" id="IPR036047">
    <property type="entry name" value="F-box-like_dom_sf"/>
</dbReference>
<accession>S2KGZ0</accession>
<evidence type="ECO:0000313" key="3">
    <source>
        <dbReference type="Proteomes" id="UP000014254"/>
    </source>
</evidence>
<dbReference type="InParanoid" id="S2KGZ0"/>
<dbReference type="SMART" id="SM00256">
    <property type="entry name" value="FBOX"/>
    <property type="match status" value="1"/>
</dbReference>
<gene>
    <name evidence="2" type="ORF">HMPREF1544_01391</name>
</gene>
<dbReference type="AlphaFoldDB" id="S2KGZ0"/>